<dbReference type="Pfam" id="PF03466">
    <property type="entry name" value="LysR_substrate"/>
    <property type="match status" value="1"/>
</dbReference>
<organism evidence="6 7">
    <name type="scientific">Sporomusa malonica</name>
    <dbReference type="NCBI Taxonomy" id="112901"/>
    <lineage>
        <taxon>Bacteria</taxon>
        <taxon>Bacillati</taxon>
        <taxon>Bacillota</taxon>
        <taxon>Negativicutes</taxon>
        <taxon>Selenomonadales</taxon>
        <taxon>Sporomusaceae</taxon>
        <taxon>Sporomusa</taxon>
    </lineage>
</organism>
<dbReference type="FunFam" id="1.10.10.10:FF:000001">
    <property type="entry name" value="LysR family transcriptional regulator"/>
    <property type="match status" value="1"/>
</dbReference>
<comment type="similarity">
    <text evidence="1">Belongs to the LysR transcriptional regulatory family.</text>
</comment>
<dbReference type="Proteomes" id="UP000192738">
    <property type="component" value="Unassembled WGS sequence"/>
</dbReference>
<evidence type="ECO:0000256" key="3">
    <source>
        <dbReference type="ARBA" id="ARBA00023125"/>
    </source>
</evidence>
<dbReference type="Gene3D" id="3.40.190.10">
    <property type="entry name" value="Periplasmic binding protein-like II"/>
    <property type="match status" value="2"/>
</dbReference>
<keyword evidence="2" id="KW-0805">Transcription regulation</keyword>
<dbReference type="AlphaFoldDB" id="A0A1W1ZE29"/>
<name>A0A1W1ZE29_9FIRM</name>
<dbReference type="InterPro" id="IPR000847">
    <property type="entry name" value="LysR_HTH_N"/>
</dbReference>
<dbReference type="GO" id="GO:0003700">
    <property type="term" value="F:DNA-binding transcription factor activity"/>
    <property type="evidence" value="ECO:0007669"/>
    <property type="project" value="InterPro"/>
</dbReference>
<keyword evidence="3" id="KW-0238">DNA-binding</keyword>
<sequence>MSYIQSLTVFLYVAEEGSFSAAAKKLELTQPTVSFHIDNLEKNFGCPLFKRTSKGVSLTIYGDKLYETTRTINGLITDTHKEIQAMAQGSAGRILLGASTIPADYILPPLLANFLKKHTGLTISLVTGDSHTILEKFNHGEFPIAVIGTKPDDSLTSQPLWTDKLILAAHPDFETADYTSKDWLLTLPFILRKKSSGTASSALNALSRFGIDTDHLSVVMEAGSNQAVKAAIMSKIGVGFISEWAVEGELKSGQLIALPLPEPVIERQFYAISRQPLLPACLELFWSYLIGQQQPL</sequence>
<dbReference type="EMBL" id="FWXI01000003">
    <property type="protein sequence ID" value="SMC46654.1"/>
    <property type="molecule type" value="Genomic_DNA"/>
</dbReference>
<dbReference type="Gene3D" id="1.10.10.10">
    <property type="entry name" value="Winged helix-like DNA-binding domain superfamily/Winged helix DNA-binding domain"/>
    <property type="match status" value="1"/>
</dbReference>
<evidence type="ECO:0000313" key="6">
    <source>
        <dbReference type="EMBL" id="SMC46654.1"/>
    </source>
</evidence>
<dbReference type="InterPro" id="IPR036390">
    <property type="entry name" value="WH_DNA-bd_sf"/>
</dbReference>
<dbReference type="SUPFAM" id="SSF46785">
    <property type="entry name" value="Winged helix' DNA-binding domain"/>
    <property type="match status" value="1"/>
</dbReference>
<evidence type="ECO:0000313" key="7">
    <source>
        <dbReference type="Proteomes" id="UP000192738"/>
    </source>
</evidence>
<proteinExistence type="inferred from homology"/>
<dbReference type="PANTHER" id="PTHR30126">
    <property type="entry name" value="HTH-TYPE TRANSCRIPTIONAL REGULATOR"/>
    <property type="match status" value="1"/>
</dbReference>
<evidence type="ECO:0000256" key="2">
    <source>
        <dbReference type="ARBA" id="ARBA00023015"/>
    </source>
</evidence>
<dbReference type="PROSITE" id="PS50931">
    <property type="entry name" value="HTH_LYSR"/>
    <property type="match status" value="1"/>
</dbReference>
<dbReference type="SUPFAM" id="SSF53850">
    <property type="entry name" value="Periplasmic binding protein-like II"/>
    <property type="match status" value="1"/>
</dbReference>
<dbReference type="STRING" id="112901.SAMN04488500_103222"/>
<dbReference type="InterPro" id="IPR036388">
    <property type="entry name" value="WH-like_DNA-bd_sf"/>
</dbReference>
<evidence type="ECO:0000256" key="4">
    <source>
        <dbReference type="ARBA" id="ARBA00023163"/>
    </source>
</evidence>
<dbReference type="RefSeq" id="WP_084574552.1">
    <property type="nucleotide sequence ID" value="NZ_CP155572.1"/>
</dbReference>
<dbReference type="OrthoDB" id="1624015at2"/>
<reference evidence="6 7" key="1">
    <citation type="submission" date="2017-04" db="EMBL/GenBank/DDBJ databases">
        <authorList>
            <person name="Afonso C.L."/>
            <person name="Miller P.J."/>
            <person name="Scott M.A."/>
            <person name="Spackman E."/>
            <person name="Goraichik I."/>
            <person name="Dimitrov K.M."/>
            <person name="Suarez D.L."/>
            <person name="Swayne D.E."/>
        </authorList>
    </citation>
    <scope>NUCLEOTIDE SEQUENCE [LARGE SCALE GENOMIC DNA]</scope>
    <source>
        <strain evidence="6 7">DSM 5090</strain>
    </source>
</reference>
<dbReference type="Pfam" id="PF00126">
    <property type="entry name" value="HTH_1"/>
    <property type="match status" value="1"/>
</dbReference>
<dbReference type="PANTHER" id="PTHR30126:SF40">
    <property type="entry name" value="HTH-TYPE TRANSCRIPTIONAL REGULATOR GLTR"/>
    <property type="match status" value="1"/>
</dbReference>
<gene>
    <name evidence="6" type="ORF">SAMN04488500_103222</name>
</gene>
<evidence type="ECO:0000259" key="5">
    <source>
        <dbReference type="PROSITE" id="PS50931"/>
    </source>
</evidence>
<keyword evidence="4" id="KW-0804">Transcription</keyword>
<accession>A0A1W1ZE29</accession>
<protein>
    <submittedName>
        <fullName evidence="6">Transcriptional regulator, LysR family</fullName>
    </submittedName>
</protein>
<dbReference type="PRINTS" id="PR00039">
    <property type="entry name" value="HTHLYSR"/>
</dbReference>
<dbReference type="InterPro" id="IPR005119">
    <property type="entry name" value="LysR_subst-bd"/>
</dbReference>
<feature type="domain" description="HTH lysR-type" evidence="5">
    <location>
        <begin position="1"/>
        <end position="59"/>
    </location>
</feature>
<evidence type="ECO:0000256" key="1">
    <source>
        <dbReference type="ARBA" id="ARBA00009437"/>
    </source>
</evidence>
<keyword evidence="7" id="KW-1185">Reference proteome</keyword>
<dbReference type="GO" id="GO:0000976">
    <property type="term" value="F:transcription cis-regulatory region binding"/>
    <property type="evidence" value="ECO:0007669"/>
    <property type="project" value="TreeGrafter"/>
</dbReference>